<dbReference type="EMBL" id="JBHRWK010000110">
    <property type="protein sequence ID" value="MFC3456046.1"/>
    <property type="molecule type" value="Genomic_DNA"/>
</dbReference>
<evidence type="ECO:0000256" key="1">
    <source>
        <dbReference type="SAM" id="MobiDB-lite"/>
    </source>
</evidence>
<keyword evidence="2" id="KW-0732">Signal</keyword>
<dbReference type="RefSeq" id="WP_378247044.1">
    <property type="nucleotide sequence ID" value="NZ_JBHRWK010000110.1"/>
</dbReference>
<evidence type="ECO:0000313" key="4">
    <source>
        <dbReference type="Proteomes" id="UP001595645"/>
    </source>
</evidence>
<protein>
    <recommendedName>
        <fullName evidence="5">Lipoprotein</fullName>
    </recommendedName>
</protein>
<feature type="region of interest" description="Disordered" evidence="1">
    <location>
        <begin position="22"/>
        <end position="47"/>
    </location>
</feature>
<proteinExistence type="predicted"/>
<dbReference type="Proteomes" id="UP001595645">
    <property type="component" value="Unassembled WGS sequence"/>
</dbReference>
<keyword evidence="4" id="KW-1185">Reference proteome</keyword>
<feature type="chain" id="PRO_5047499635" description="Lipoprotein" evidence="2">
    <location>
        <begin position="20"/>
        <end position="228"/>
    </location>
</feature>
<evidence type="ECO:0000313" key="3">
    <source>
        <dbReference type="EMBL" id="MFC3456046.1"/>
    </source>
</evidence>
<gene>
    <name evidence="3" type="ORF">ACFOSH_42010</name>
</gene>
<dbReference type="PROSITE" id="PS51257">
    <property type="entry name" value="PROKAR_LIPOPROTEIN"/>
    <property type="match status" value="1"/>
</dbReference>
<reference evidence="4" key="1">
    <citation type="journal article" date="2019" name="Int. J. Syst. Evol. Microbiol.">
        <title>The Global Catalogue of Microorganisms (GCM) 10K type strain sequencing project: providing services to taxonomists for standard genome sequencing and annotation.</title>
        <authorList>
            <consortium name="The Broad Institute Genomics Platform"/>
            <consortium name="The Broad Institute Genome Sequencing Center for Infectious Disease"/>
            <person name="Wu L."/>
            <person name="Ma J."/>
        </authorList>
    </citation>
    <scope>NUCLEOTIDE SEQUENCE [LARGE SCALE GENOMIC DNA]</scope>
    <source>
        <strain evidence="4">CGMCC 4.7676</strain>
    </source>
</reference>
<comment type="caution">
    <text evidence="3">The sequence shown here is derived from an EMBL/GenBank/DDBJ whole genome shotgun (WGS) entry which is preliminary data.</text>
</comment>
<organism evidence="3 4">
    <name type="scientific">Amycolatopsis speibonae</name>
    <dbReference type="NCBI Taxonomy" id="1450224"/>
    <lineage>
        <taxon>Bacteria</taxon>
        <taxon>Bacillati</taxon>
        <taxon>Actinomycetota</taxon>
        <taxon>Actinomycetes</taxon>
        <taxon>Pseudonocardiales</taxon>
        <taxon>Pseudonocardiaceae</taxon>
        <taxon>Amycolatopsis</taxon>
    </lineage>
</organism>
<name>A0ABV7PET1_9PSEU</name>
<evidence type="ECO:0008006" key="5">
    <source>
        <dbReference type="Google" id="ProtNLM"/>
    </source>
</evidence>
<feature type="region of interest" description="Disordered" evidence="1">
    <location>
        <begin position="203"/>
        <end position="228"/>
    </location>
</feature>
<feature type="compositionally biased region" description="Low complexity" evidence="1">
    <location>
        <begin position="34"/>
        <end position="47"/>
    </location>
</feature>
<accession>A0ABV7PET1</accession>
<sequence length="228" mass="23863">MSNRLLPALVAGTALLVTACSGGGGNPAKDSDDPASGAPASAQSGPKYTQFADFPGQALATTEPGLKLGIQVKPVDAVWAPELAGVSAKGGSHYLAVYVAVTGELADRGVQKAKIKYLQVRYDNPGGKKCDPYSPDDVPQYCFKEAYPASDLKDEIADNTWRDEKWQADSLLGRDIDRGKTAIGVVGFSMTDGESAEGLQLCGPTKEDSVDTGKFPCVPIPKPEGARS</sequence>
<feature type="signal peptide" evidence="2">
    <location>
        <begin position="1"/>
        <end position="19"/>
    </location>
</feature>
<evidence type="ECO:0000256" key="2">
    <source>
        <dbReference type="SAM" id="SignalP"/>
    </source>
</evidence>